<dbReference type="RefSeq" id="WP_184753326.1">
    <property type="nucleotide sequence ID" value="NZ_BAABEK010000070.1"/>
</dbReference>
<dbReference type="GO" id="GO:0016740">
    <property type="term" value="F:transferase activity"/>
    <property type="evidence" value="ECO:0007669"/>
    <property type="project" value="UniProtKB-KW"/>
</dbReference>
<reference evidence="1 2" key="1">
    <citation type="submission" date="2020-08" db="EMBL/GenBank/DDBJ databases">
        <title>Sequencing the genomes of 1000 actinobacteria strains.</title>
        <authorList>
            <person name="Klenk H.-P."/>
        </authorList>
    </citation>
    <scope>NUCLEOTIDE SEQUENCE [LARGE SCALE GENOMIC DNA]</scope>
    <source>
        <strain evidence="1 2">DSM 43023</strain>
    </source>
</reference>
<organism evidence="1 2">
    <name type="scientific">Streptosporangium album</name>
    <dbReference type="NCBI Taxonomy" id="47479"/>
    <lineage>
        <taxon>Bacteria</taxon>
        <taxon>Bacillati</taxon>
        <taxon>Actinomycetota</taxon>
        <taxon>Actinomycetes</taxon>
        <taxon>Streptosporangiales</taxon>
        <taxon>Streptosporangiaceae</taxon>
        <taxon>Streptosporangium</taxon>
    </lineage>
</organism>
<comment type="caution">
    <text evidence="1">The sequence shown here is derived from an EMBL/GenBank/DDBJ whole genome shotgun (WGS) entry which is preliminary data.</text>
</comment>
<proteinExistence type="predicted"/>
<protein>
    <submittedName>
        <fullName evidence="1">Acyl CoA:acetate/3-ketoacid CoA transferase</fullName>
    </submittedName>
</protein>
<keyword evidence="1" id="KW-0808">Transferase</keyword>
<gene>
    <name evidence="1" type="ORF">FHR32_001163</name>
</gene>
<evidence type="ECO:0000313" key="1">
    <source>
        <dbReference type="EMBL" id="MBB4936858.1"/>
    </source>
</evidence>
<dbReference type="AlphaFoldDB" id="A0A7W7RRK7"/>
<dbReference type="EMBL" id="JACHJU010000001">
    <property type="protein sequence ID" value="MBB4936858.1"/>
    <property type="molecule type" value="Genomic_DNA"/>
</dbReference>
<evidence type="ECO:0000313" key="2">
    <source>
        <dbReference type="Proteomes" id="UP000534286"/>
    </source>
</evidence>
<dbReference type="Proteomes" id="UP000534286">
    <property type="component" value="Unassembled WGS sequence"/>
</dbReference>
<accession>A0A7W7RRK7</accession>
<sequence>MSHVVSLIDFGGATRYPGIANSTDCLKDLRAGGVDASLTEVGDVDHNGSVRRSMPKVLDWFRQEAATG</sequence>
<name>A0A7W7RRK7_9ACTN</name>
<keyword evidence="2" id="KW-1185">Reference proteome</keyword>